<gene>
    <name evidence="7 11" type="primary">htpG</name>
    <name evidence="11" type="ORF">BLTE_14540</name>
</gene>
<evidence type="ECO:0000313" key="11">
    <source>
        <dbReference type="EMBL" id="BBF92769.1"/>
    </source>
</evidence>
<dbReference type="InterPro" id="IPR036890">
    <property type="entry name" value="HATPase_C_sf"/>
</dbReference>
<feature type="region of interest" description="Disordered" evidence="9">
    <location>
        <begin position="1"/>
        <end position="23"/>
    </location>
</feature>
<protein>
    <recommendedName>
        <fullName evidence="7">Chaperone protein HtpG</fullName>
    </recommendedName>
    <alternativeName>
        <fullName evidence="7">Heat shock protein HtpG</fullName>
    </alternativeName>
    <alternativeName>
        <fullName evidence="7">High temperature protein G</fullName>
    </alternativeName>
</protein>
<dbReference type="GO" id="GO:0005524">
    <property type="term" value="F:ATP binding"/>
    <property type="evidence" value="ECO:0007669"/>
    <property type="project" value="UniProtKB-UniRule"/>
</dbReference>
<evidence type="ECO:0000256" key="3">
    <source>
        <dbReference type="ARBA" id="ARBA00022741"/>
    </source>
</evidence>
<evidence type="ECO:0000256" key="6">
    <source>
        <dbReference type="ARBA" id="ARBA00023186"/>
    </source>
</evidence>
<evidence type="ECO:0000256" key="7">
    <source>
        <dbReference type="HAMAP-Rule" id="MF_00505"/>
    </source>
</evidence>
<accession>A0A348FZN6</accession>
<dbReference type="SUPFAM" id="SSF55874">
    <property type="entry name" value="ATPase domain of HSP90 chaperone/DNA topoisomerase II/histidine kinase"/>
    <property type="match status" value="1"/>
</dbReference>
<dbReference type="GO" id="GO:0051082">
    <property type="term" value="F:unfolded protein binding"/>
    <property type="evidence" value="ECO:0007669"/>
    <property type="project" value="UniProtKB-UniRule"/>
</dbReference>
<keyword evidence="12" id="KW-1185">Reference proteome</keyword>
<dbReference type="SMART" id="SM00387">
    <property type="entry name" value="HATPase_c"/>
    <property type="match status" value="1"/>
</dbReference>
<feature type="domain" description="Histidine kinase/HSP90-like ATPase" evidence="10">
    <location>
        <begin position="45"/>
        <end position="186"/>
    </location>
</feature>
<dbReference type="Pfam" id="PF13589">
    <property type="entry name" value="HATPase_c_3"/>
    <property type="match status" value="1"/>
</dbReference>
<feature type="region of interest" description="B" evidence="7">
    <location>
        <begin position="349"/>
        <end position="564"/>
    </location>
</feature>
<dbReference type="RefSeq" id="WP_126398890.1">
    <property type="nucleotide sequence ID" value="NZ_AP018907.1"/>
</dbReference>
<dbReference type="AlphaFoldDB" id="A0A348FZN6"/>
<dbReference type="PRINTS" id="PR00775">
    <property type="entry name" value="HEATSHOCK90"/>
</dbReference>
<comment type="similarity">
    <text evidence="1 7">Belongs to the heat shock protein 90 family.</text>
</comment>
<evidence type="ECO:0000256" key="2">
    <source>
        <dbReference type="ARBA" id="ARBA00022490"/>
    </source>
</evidence>
<dbReference type="OrthoDB" id="9802640at2"/>
<dbReference type="HAMAP" id="MF_00505">
    <property type="entry name" value="HSP90"/>
    <property type="match status" value="1"/>
</dbReference>
<dbReference type="GO" id="GO:0016887">
    <property type="term" value="F:ATP hydrolysis activity"/>
    <property type="evidence" value="ECO:0007669"/>
    <property type="project" value="InterPro"/>
</dbReference>
<keyword evidence="4 7" id="KW-0067">ATP-binding</keyword>
<feature type="region of interest" description="A; substrate-binding" evidence="7">
    <location>
        <begin position="1"/>
        <end position="348"/>
    </location>
</feature>
<feature type="binding site" evidence="8">
    <location>
        <position position="98"/>
    </location>
    <ligand>
        <name>ATP</name>
        <dbReference type="ChEBI" id="CHEBI:30616"/>
    </ligand>
</feature>
<dbReference type="PIRSF" id="PIRSF002583">
    <property type="entry name" value="Hsp90"/>
    <property type="match status" value="1"/>
</dbReference>
<dbReference type="GO" id="GO:0140662">
    <property type="term" value="F:ATP-dependent protein folding chaperone"/>
    <property type="evidence" value="ECO:0007669"/>
    <property type="project" value="InterPro"/>
</dbReference>
<evidence type="ECO:0000313" key="12">
    <source>
        <dbReference type="Proteomes" id="UP000266934"/>
    </source>
</evidence>
<dbReference type="InterPro" id="IPR020568">
    <property type="entry name" value="Ribosomal_Su5_D2-typ_SF"/>
</dbReference>
<evidence type="ECO:0000256" key="8">
    <source>
        <dbReference type="PIRSR" id="PIRSR002583-1"/>
    </source>
</evidence>
<evidence type="ECO:0000259" key="10">
    <source>
        <dbReference type="SMART" id="SM00387"/>
    </source>
</evidence>
<feature type="binding site" evidence="8">
    <location>
        <position position="348"/>
    </location>
    <ligand>
        <name>ATP</name>
        <dbReference type="ChEBI" id="CHEBI:30616"/>
    </ligand>
</feature>
<dbReference type="GO" id="GO:0005737">
    <property type="term" value="C:cytoplasm"/>
    <property type="evidence" value="ECO:0007669"/>
    <property type="project" value="UniProtKB-SubCell"/>
</dbReference>
<dbReference type="PROSITE" id="PS00298">
    <property type="entry name" value="HSP90"/>
    <property type="match status" value="1"/>
</dbReference>
<dbReference type="Gene3D" id="3.30.565.10">
    <property type="entry name" value="Histidine kinase-like ATPase, C-terminal domain"/>
    <property type="match status" value="1"/>
</dbReference>
<comment type="subcellular location">
    <subcellularLocation>
        <location evidence="7">Cytoplasm</location>
    </subcellularLocation>
</comment>
<feature type="binding site" evidence="8">
    <location>
        <position position="193"/>
    </location>
    <ligand>
        <name>ATP</name>
        <dbReference type="ChEBI" id="CHEBI:30616"/>
    </ligand>
</feature>
<dbReference type="NCBIfam" id="NF003555">
    <property type="entry name" value="PRK05218.1"/>
    <property type="match status" value="1"/>
</dbReference>
<dbReference type="EMBL" id="AP018907">
    <property type="protein sequence ID" value="BBF92769.1"/>
    <property type="molecule type" value="Genomic_DNA"/>
</dbReference>
<dbReference type="InterPro" id="IPR003594">
    <property type="entry name" value="HATPase_dom"/>
</dbReference>
<dbReference type="Pfam" id="PF00183">
    <property type="entry name" value="HSP90"/>
    <property type="match status" value="1"/>
</dbReference>
<dbReference type="Gene3D" id="3.30.230.80">
    <property type="match status" value="1"/>
</dbReference>
<dbReference type="Proteomes" id="UP000266934">
    <property type="component" value="Chromosome"/>
</dbReference>
<keyword evidence="3 7" id="KW-0547">Nucleotide-binding</keyword>
<reference evidence="11 12" key="1">
    <citation type="submission" date="2018-08" db="EMBL/GenBank/DDBJ databases">
        <title>Complete genome sequencing of Blastochloris tepida GI.</title>
        <authorList>
            <person name="Tsukatani Y."/>
            <person name="Mori H."/>
        </authorList>
    </citation>
    <scope>NUCLEOTIDE SEQUENCE [LARGE SCALE GENOMIC DNA]</scope>
    <source>
        <strain evidence="11 12">GI</strain>
    </source>
</reference>
<feature type="binding site" evidence="8">
    <location>
        <position position="56"/>
    </location>
    <ligand>
        <name>ATP</name>
        <dbReference type="ChEBI" id="CHEBI:30616"/>
    </ligand>
</feature>
<dbReference type="KEGG" id="blag:BLTE_14540"/>
<dbReference type="CDD" id="cd16927">
    <property type="entry name" value="HATPase_Hsp90-like"/>
    <property type="match status" value="1"/>
</dbReference>
<sequence>MTDPVTTTETPSETSKPEAAPGESRAFAANVARLLHMMVHSVYSDRDVFLRELISNAADACERLRYEAIANPGLLGDDPKPRITLAIDADAHRLTLEDNGIGMSRAELIQALGTIAHSGTKAFLERLDAAQGDTTNLIGQFGVGFYSAFMVADKVDVISRRAGSDEAWQWSSDGKGTFTVTPVELAEAPARGTRVVLHLMEDAKPYTERFRLQRIIKDQSGHVPVPITLIDKPGGEASEVTDGAALWTKPKSEITADEYTDFYRSAAGQFDTPALTIHVHAEGRQEYSLLAFVPSVKPFDLSDPERKGRLKLYVKRVFITDDAEILPRYLRFVRGLVDSADLPLNVSREMIQESPVLAAIRKSVTGRVLSVLEKLAGRDGTAYADVWANFGAVLKEGLCEDFERRETLLGLARFKTTASGDDWRSLKDYAGALRENQTAIYYIAGDDAARLAASPHLEGFRARGIEVLLLDDPVDSFWVTLGPDFEGKPFRSVTQGAADLAAIPLLDASTPAAPEVPPAVADFLAFIKTSLGDDVADVRASDRLTDSAVCIVASEAGPDRQLEKILASAGRLGTAAKPILEVNPRHERIVRLAGLGEQEQSLREDVAHLLLDEARILDGDRPRDPRTYVERLGRLIGRGLPAAG</sequence>
<comment type="subunit">
    <text evidence="7">Homodimer.</text>
</comment>
<dbReference type="PANTHER" id="PTHR11528">
    <property type="entry name" value="HEAT SHOCK PROTEIN 90 FAMILY MEMBER"/>
    <property type="match status" value="1"/>
</dbReference>
<feature type="binding site" evidence="8">
    <location>
        <begin position="140"/>
        <end position="145"/>
    </location>
    <ligand>
        <name>ATP</name>
        <dbReference type="ChEBI" id="CHEBI:30616"/>
    </ligand>
</feature>
<dbReference type="InterPro" id="IPR019805">
    <property type="entry name" value="Heat_shock_protein_90_CS"/>
</dbReference>
<feature type="binding site" evidence="8">
    <location>
        <position position="52"/>
    </location>
    <ligand>
        <name>ATP</name>
        <dbReference type="ChEBI" id="CHEBI:30616"/>
    </ligand>
</feature>
<dbReference type="Gene3D" id="3.40.50.11260">
    <property type="match status" value="1"/>
</dbReference>
<feature type="compositionally biased region" description="Low complexity" evidence="9">
    <location>
        <begin position="1"/>
        <end position="18"/>
    </location>
</feature>
<organism evidence="11 12">
    <name type="scientific">Blastochloris tepida</name>
    <dbReference type="NCBI Taxonomy" id="2233851"/>
    <lineage>
        <taxon>Bacteria</taxon>
        <taxon>Pseudomonadati</taxon>
        <taxon>Pseudomonadota</taxon>
        <taxon>Alphaproteobacteria</taxon>
        <taxon>Hyphomicrobiales</taxon>
        <taxon>Blastochloridaceae</taxon>
        <taxon>Blastochloris</taxon>
    </lineage>
</organism>
<feature type="binding site" evidence="8">
    <location>
        <position position="103"/>
    </location>
    <ligand>
        <name>ATP</name>
        <dbReference type="ChEBI" id="CHEBI:30616"/>
    </ligand>
</feature>
<proteinExistence type="inferred from homology"/>
<feature type="region of interest" description="C" evidence="7">
    <location>
        <begin position="565"/>
        <end position="644"/>
    </location>
</feature>
<keyword evidence="2 7" id="KW-0963">Cytoplasm</keyword>
<comment type="function">
    <text evidence="7">Molecular chaperone. Has ATPase activity.</text>
</comment>
<name>A0A348FZN6_9HYPH</name>
<keyword evidence="5 7" id="KW-0346">Stress response</keyword>
<dbReference type="InterPro" id="IPR001404">
    <property type="entry name" value="Hsp90_fam"/>
</dbReference>
<dbReference type="FunFam" id="3.30.565.10:FF:000357">
    <property type="entry name" value="Heat shock protein HSP 90-beta"/>
    <property type="match status" value="1"/>
</dbReference>
<dbReference type="InterPro" id="IPR037196">
    <property type="entry name" value="HSP90_C"/>
</dbReference>
<evidence type="ECO:0000256" key="9">
    <source>
        <dbReference type="SAM" id="MobiDB-lite"/>
    </source>
</evidence>
<evidence type="ECO:0000256" key="4">
    <source>
        <dbReference type="ARBA" id="ARBA00022840"/>
    </source>
</evidence>
<evidence type="ECO:0000256" key="5">
    <source>
        <dbReference type="ARBA" id="ARBA00023016"/>
    </source>
</evidence>
<feature type="binding site" evidence="8">
    <location>
        <begin position="118"/>
        <end position="119"/>
    </location>
    <ligand>
        <name>ATP</name>
        <dbReference type="ChEBI" id="CHEBI:30616"/>
    </ligand>
</feature>
<dbReference type="Gene3D" id="1.20.120.790">
    <property type="entry name" value="Heat shock protein 90, C-terminal domain"/>
    <property type="match status" value="1"/>
</dbReference>
<dbReference type="SUPFAM" id="SSF110942">
    <property type="entry name" value="HSP90 C-terminal domain"/>
    <property type="match status" value="1"/>
</dbReference>
<keyword evidence="6 7" id="KW-0143">Chaperone</keyword>
<dbReference type="SUPFAM" id="SSF54211">
    <property type="entry name" value="Ribosomal protein S5 domain 2-like"/>
    <property type="match status" value="1"/>
</dbReference>
<evidence type="ECO:0000256" key="1">
    <source>
        <dbReference type="ARBA" id="ARBA00008239"/>
    </source>
</evidence>
<dbReference type="InterPro" id="IPR020575">
    <property type="entry name" value="Hsp90_N"/>
</dbReference>